<evidence type="ECO:0000256" key="2">
    <source>
        <dbReference type="ARBA" id="ARBA00008114"/>
    </source>
</evidence>
<evidence type="ECO:0000256" key="4">
    <source>
        <dbReference type="ARBA" id="ARBA00022692"/>
    </source>
</evidence>
<dbReference type="Pfam" id="PF16916">
    <property type="entry name" value="ZT_dimer"/>
    <property type="match status" value="1"/>
</dbReference>
<reference evidence="11 13" key="1">
    <citation type="submission" date="2020-06" db="EMBL/GenBank/DDBJ databases">
        <title>Anoxygenic phototrophic Chloroflexota member uses a Type I reaction center.</title>
        <authorList>
            <person name="Tsuji J.M."/>
            <person name="Shaw N.A."/>
            <person name="Nagashima S."/>
            <person name="Venkiteswaran J."/>
            <person name="Schiff S.L."/>
            <person name="Hanada S."/>
            <person name="Tank M."/>
            <person name="Neufeld J.D."/>
        </authorList>
    </citation>
    <scope>NUCLEOTIDE SEQUENCE [LARGE SCALE GENOMIC DNA]</scope>
    <source>
        <strain evidence="11">L227-S17</strain>
    </source>
</reference>
<evidence type="ECO:0000313" key="14">
    <source>
        <dbReference type="Proteomes" id="UP001431572"/>
    </source>
</evidence>
<comment type="subcellular location">
    <subcellularLocation>
        <location evidence="1">Membrane</location>
        <topology evidence="1">Multi-pass membrane protein</topology>
    </subcellularLocation>
</comment>
<dbReference type="GO" id="GO:0006882">
    <property type="term" value="P:intracellular zinc ion homeostasis"/>
    <property type="evidence" value="ECO:0007669"/>
    <property type="project" value="TreeGrafter"/>
</dbReference>
<evidence type="ECO:0000256" key="5">
    <source>
        <dbReference type="ARBA" id="ARBA00022989"/>
    </source>
</evidence>
<dbReference type="GO" id="GO:0005886">
    <property type="term" value="C:plasma membrane"/>
    <property type="evidence" value="ECO:0007669"/>
    <property type="project" value="TreeGrafter"/>
</dbReference>
<evidence type="ECO:0000313" key="12">
    <source>
        <dbReference type="EMBL" id="WJW65581.1"/>
    </source>
</evidence>
<keyword evidence="14" id="KW-1185">Reference proteome</keyword>
<dbReference type="InterPro" id="IPR036837">
    <property type="entry name" value="Cation_efflux_CTD_sf"/>
</dbReference>
<keyword evidence="6 8" id="KW-0472">Membrane</keyword>
<feature type="region of interest" description="Disordered" evidence="7">
    <location>
        <begin position="1"/>
        <end position="73"/>
    </location>
</feature>
<dbReference type="InterPro" id="IPR058533">
    <property type="entry name" value="Cation_efflux_TM"/>
</dbReference>
<dbReference type="InterPro" id="IPR027470">
    <property type="entry name" value="Cation_efflux_CTD"/>
</dbReference>
<keyword evidence="4 8" id="KW-0812">Transmembrane</keyword>
<feature type="transmembrane region" description="Helical" evidence="8">
    <location>
        <begin position="254"/>
        <end position="273"/>
    </location>
</feature>
<protein>
    <submittedName>
        <fullName evidence="12">Cation diffusion facilitator family transporter</fullName>
    </submittedName>
    <submittedName>
        <fullName evidence="11">Cation transporter</fullName>
    </submittedName>
</protein>
<evidence type="ECO:0000256" key="3">
    <source>
        <dbReference type="ARBA" id="ARBA00022448"/>
    </source>
</evidence>
<evidence type="ECO:0000256" key="7">
    <source>
        <dbReference type="SAM" id="MobiDB-lite"/>
    </source>
</evidence>
<dbReference type="SUPFAM" id="SSF161111">
    <property type="entry name" value="Cation efflux protein transmembrane domain-like"/>
    <property type="match status" value="1"/>
</dbReference>
<dbReference type="GO" id="GO:0015086">
    <property type="term" value="F:cadmium ion transmembrane transporter activity"/>
    <property type="evidence" value="ECO:0007669"/>
    <property type="project" value="TreeGrafter"/>
</dbReference>
<organism evidence="11 13">
    <name type="scientific">Candidatus Chlorohelix allophototropha</name>
    <dbReference type="NCBI Taxonomy" id="3003348"/>
    <lineage>
        <taxon>Bacteria</taxon>
        <taxon>Bacillati</taxon>
        <taxon>Chloroflexota</taxon>
        <taxon>Chloroflexia</taxon>
        <taxon>Candidatus Chloroheliales</taxon>
        <taxon>Candidatus Chloroheliaceae</taxon>
        <taxon>Candidatus Chlorohelix</taxon>
    </lineage>
</organism>
<dbReference type="NCBIfam" id="TIGR01297">
    <property type="entry name" value="CDF"/>
    <property type="match status" value="1"/>
</dbReference>
<dbReference type="SUPFAM" id="SSF160240">
    <property type="entry name" value="Cation efflux protein cytoplasmic domain-like"/>
    <property type="match status" value="1"/>
</dbReference>
<evidence type="ECO:0000259" key="10">
    <source>
        <dbReference type="Pfam" id="PF16916"/>
    </source>
</evidence>
<dbReference type="PANTHER" id="PTHR43840:SF15">
    <property type="entry name" value="MITOCHONDRIAL METAL TRANSPORTER 1-RELATED"/>
    <property type="match status" value="1"/>
</dbReference>
<evidence type="ECO:0000256" key="8">
    <source>
        <dbReference type="SAM" id="Phobius"/>
    </source>
</evidence>
<proteinExistence type="inferred from homology"/>
<sequence length="407" mass="44660">MSEKPKTLASLKNEVVEPHEHDHDDHEHSHDDHEHDHEDEHSRAHTLNLEHNHDDHEHDHDDHDHEHGHDHDHNKGFFGRIFGGLIHSHAHEGEGGPARYMQESARGIWAIKISLGGLALTALFQVVIVIISGSAGLLADTIHNFADALTAIPLWIAFVIGRRAANRRYTYGYGRAEDIAGLFVVLIIFISVVVALYESIDRIVNPQPITNIGWVMAAAIIGFIGNEAVAFFRITVGREINSAALIADGQHARADGLTSLAVLAGAVGVLLGFPLADPIVGLLITGAIILILKDSAKAMYHRVMDAIDPAILDKIEREAKAVEGVRLVDNLRARWHGHKIFAELSIEVDGALTTSASHDIGEEVRHRLWHSVTTLEDAVVHVDPYIDGSNSHHDSTAHHLRANNASK</sequence>
<accession>A0A8T7LW29</accession>
<dbReference type="FunFam" id="1.20.1510.10:FF:000006">
    <property type="entry name" value="Divalent cation efflux transporter"/>
    <property type="match status" value="1"/>
</dbReference>
<evidence type="ECO:0000313" key="13">
    <source>
        <dbReference type="Proteomes" id="UP000521676"/>
    </source>
</evidence>
<dbReference type="InterPro" id="IPR027469">
    <property type="entry name" value="Cation_efflux_TMD_sf"/>
</dbReference>
<dbReference type="AlphaFoldDB" id="A0A8T7LW29"/>
<feature type="compositionally biased region" description="Basic and acidic residues" evidence="7">
    <location>
        <begin position="14"/>
        <end position="73"/>
    </location>
</feature>
<dbReference type="Gene3D" id="1.20.1510.10">
    <property type="entry name" value="Cation efflux protein transmembrane domain"/>
    <property type="match status" value="1"/>
</dbReference>
<feature type="transmembrane region" description="Helical" evidence="8">
    <location>
        <begin position="212"/>
        <end position="234"/>
    </location>
</feature>
<feature type="transmembrane region" description="Helical" evidence="8">
    <location>
        <begin position="180"/>
        <end position="200"/>
    </location>
</feature>
<dbReference type="GO" id="GO:0015341">
    <property type="term" value="F:zinc efflux antiporter activity"/>
    <property type="evidence" value="ECO:0007669"/>
    <property type="project" value="TreeGrafter"/>
</dbReference>
<dbReference type="EMBL" id="JACATZ010000001">
    <property type="protein sequence ID" value="NWJ46204.1"/>
    <property type="molecule type" value="Genomic_DNA"/>
</dbReference>
<keyword evidence="5 8" id="KW-1133">Transmembrane helix</keyword>
<evidence type="ECO:0000256" key="6">
    <source>
        <dbReference type="ARBA" id="ARBA00023136"/>
    </source>
</evidence>
<feature type="domain" description="Cation efflux protein transmembrane" evidence="9">
    <location>
        <begin position="112"/>
        <end position="291"/>
    </location>
</feature>
<keyword evidence="3" id="KW-0813">Transport</keyword>
<dbReference type="InterPro" id="IPR002524">
    <property type="entry name" value="Cation_efflux"/>
</dbReference>
<feature type="transmembrane region" description="Helical" evidence="8">
    <location>
        <begin position="141"/>
        <end position="160"/>
    </location>
</feature>
<dbReference type="RefSeq" id="WP_341467465.1">
    <property type="nucleotide sequence ID" value="NZ_CP128399.1"/>
</dbReference>
<dbReference type="Gene3D" id="3.30.70.1350">
    <property type="entry name" value="Cation efflux protein, cytoplasmic domain"/>
    <property type="match status" value="1"/>
</dbReference>
<evidence type="ECO:0000256" key="1">
    <source>
        <dbReference type="ARBA" id="ARBA00004141"/>
    </source>
</evidence>
<reference evidence="12" key="2">
    <citation type="journal article" date="2024" name="Nature">
        <title>Anoxygenic phototroph of the Chloroflexota uses a type I reaction centre.</title>
        <authorList>
            <person name="Tsuji J.M."/>
            <person name="Shaw N.A."/>
            <person name="Nagashima S."/>
            <person name="Venkiteswaran J.J."/>
            <person name="Schiff S.L."/>
            <person name="Watanabe T."/>
            <person name="Fukui M."/>
            <person name="Hanada S."/>
            <person name="Tank M."/>
            <person name="Neufeld J.D."/>
        </authorList>
    </citation>
    <scope>NUCLEOTIDE SEQUENCE</scope>
    <source>
        <strain evidence="12">L227-S17</strain>
    </source>
</reference>
<evidence type="ECO:0000259" key="9">
    <source>
        <dbReference type="Pfam" id="PF01545"/>
    </source>
</evidence>
<dbReference type="Proteomes" id="UP000521676">
    <property type="component" value="Unassembled WGS sequence"/>
</dbReference>
<name>A0A8T7LW29_9CHLR</name>
<evidence type="ECO:0000313" key="11">
    <source>
        <dbReference type="EMBL" id="NWJ46204.1"/>
    </source>
</evidence>
<feature type="transmembrane region" description="Helical" evidence="8">
    <location>
        <begin position="109"/>
        <end position="135"/>
    </location>
</feature>
<feature type="domain" description="Cation efflux protein cytoplasmic" evidence="10">
    <location>
        <begin position="308"/>
        <end position="385"/>
    </location>
</feature>
<comment type="similarity">
    <text evidence="2">Belongs to the cation diffusion facilitator (CDF) transporter (TC 2.A.4) family.</text>
</comment>
<dbReference type="Proteomes" id="UP001431572">
    <property type="component" value="Chromosome 1"/>
</dbReference>
<dbReference type="InterPro" id="IPR050291">
    <property type="entry name" value="CDF_Transporter"/>
</dbReference>
<dbReference type="GO" id="GO:0015093">
    <property type="term" value="F:ferrous iron transmembrane transporter activity"/>
    <property type="evidence" value="ECO:0007669"/>
    <property type="project" value="TreeGrafter"/>
</dbReference>
<dbReference type="EMBL" id="CP128399">
    <property type="protein sequence ID" value="WJW65581.1"/>
    <property type="molecule type" value="Genomic_DNA"/>
</dbReference>
<dbReference type="Pfam" id="PF01545">
    <property type="entry name" value="Cation_efflux"/>
    <property type="match status" value="1"/>
</dbReference>
<gene>
    <name evidence="11" type="ORF">HXX08_10020</name>
    <name evidence="12" type="ORF">OZ401_001348</name>
</gene>
<dbReference type="PANTHER" id="PTHR43840">
    <property type="entry name" value="MITOCHONDRIAL METAL TRANSPORTER 1-RELATED"/>
    <property type="match status" value="1"/>
</dbReference>